<accession>A0ABT6TP18</accession>
<dbReference type="PRINTS" id="PR00633">
    <property type="entry name" value="RCCNDNSATION"/>
</dbReference>
<dbReference type="Pfam" id="PF00395">
    <property type="entry name" value="SLH"/>
    <property type="match status" value="3"/>
</dbReference>
<dbReference type="NCBIfam" id="TIGR02543">
    <property type="entry name" value="List_Bact_rpt"/>
    <property type="match status" value="9"/>
</dbReference>
<feature type="region of interest" description="Disordered" evidence="4">
    <location>
        <begin position="1676"/>
        <end position="1706"/>
    </location>
</feature>
<dbReference type="InterPro" id="IPR058923">
    <property type="entry name" value="RCC1-like_dom"/>
</dbReference>
<dbReference type="SMART" id="SM00060">
    <property type="entry name" value="FN3"/>
    <property type="match status" value="1"/>
</dbReference>
<proteinExistence type="predicted"/>
<dbReference type="CDD" id="cd00063">
    <property type="entry name" value="FN3"/>
    <property type="match status" value="1"/>
</dbReference>
<dbReference type="Pfam" id="PF00415">
    <property type="entry name" value="RCC1"/>
    <property type="match status" value="3"/>
</dbReference>
<evidence type="ECO:0000256" key="2">
    <source>
        <dbReference type="ARBA" id="ARBA00022658"/>
    </source>
</evidence>
<evidence type="ECO:0000259" key="6">
    <source>
        <dbReference type="PROSITE" id="PS50853"/>
    </source>
</evidence>
<evidence type="ECO:0000256" key="3">
    <source>
        <dbReference type="ARBA" id="ARBA00022737"/>
    </source>
</evidence>
<organism evidence="8 9">
    <name type="scientific">Cohnella hashimotonis</name>
    <dbReference type="NCBI Taxonomy" id="2826895"/>
    <lineage>
        <taxon>Bacteria</taxon>
        <taxon>Bacillati</taxon>
        <taxon>Bacillota</taxon>
        <taxon>Bacilli</taxon>
        <taxon>Bacillales</taxon>
        <taxon>Paenibacillaceae</taxon>
        <taxon>Cohnella</taxon>
    </lineage>
</organism>
<dbReference type="InterPro" id="IPR025883">
    <property type="entry name" value="Cadherin-like_domain"/>
</dbReference>
<feature type="domain" description="Fibronectin type-III" evidence="6">
    <location>
        <begin position="390"/>
        <end position="494"/>
    </location>
</feature>
<dbReference type="InterPro" id="IPR003961">
    <property type="entry name" value="FN3_dom"/>
</dbReference>
<dbReference type="Proteomes" id="UP001161691">
    <property type="component" value="Unassembled WGS sequence"/>
</dbReference>
<dbReference type="PROSITE" id="PS51272">
    <property type="entry name" value="SLH"/>
    <property type="match status" value="3"/>
</dbReference>
<dbReference type="Gene3D" id="2.130.10.30">
    <property type="entry name" value="Regulator of chromosome condensation 1/beta-lactamase-inhibitor protein II"/>
    <property type="match status" value="2"/>
</dbReference>
<dbReference type="InterPro" id="IPR001119">
    <property type="entry name" value="SLH_dom"/>
</dbReference>
<protein>
    <submittedName>
        <fullName evidence="8">InlB B-repeat-containing protein</fullName>
    </submittedName>
</protein>
<feature type="domain" description="SLH" evidence="7">
    <location>
        <begin position="2048"/>
        <end position="2108"/>
    </location>
</feature>
<feature type="signal peptide" evidence="5">
    <location>
        <begin position="1"/>
        <end position="20"/>
    </location>
</feature>
<dbReference type="Gene3D" id="2.60.40.10">
    <property type="entry name" value="Immunoglobulins"/>
    <property type="match status" value="1"/>
</dbReference>
<dbReference type="PANTHER" id="PTHR45982:SF1">
    <property type="entry name" value="REGULATOR OF CHROMOSOME CONDENSATION"/>
    <property type="match status" value="1"/>
</dbReference>
<dbReference type="SUPFAM" id="SSF49265">
    <property type="entry name" value="Fibronectin type III"/>
    <property type="match status" value="1"/>
</dbReference>
<dbReference type="InterPro" id="IPR042229">
    <property type="entry name" value="Listeria/Bacterioides_rpt_sf"/>
</dbReference>
<dbReference type="InterPro" id="IPR013378">
    <property type="entry name" value="InlB-like_B-rpt"/>
</dbReference>
<evidence type="ECO:0000256" key="1">
    <source>
        <dbReference type="ARBA" id="ARBA00004196"/>
    </source>
</evidence>
<dbReference type="Pfam" id="PF12733">
    <property type="entry name" value="Cadherin-like"/>
    <property type="match status" value="1"/>
</dbReference>
<evidence type="ECO:0000256" key="5">
    <source>
        <dbReference type="SAM" id="SignalP"/>
    </source>
</evidence>
<dbReference type="SUPFAM" id="SSF50985">
    <property type="entry name" value="RCC1/BLIP-II"/>
    <property type="match status" value="2"/>
</dbReference>
<feature type="domain" description="SLH" evidence="7">
    <location>
        <begin position="1917"/>
        <end position="1980"/>
    </location>
</feature>
<feature type="chain" id="PRO_5045448179" evidence="5">
    <location>
        <begin position="21"/>
        <end position="2108"/>
    </location>
</feature>
<dbReference type="InterPro" id="IPR000408">
    <property type="entry name" value="Reg_chr_condens"/>
</dbReference>
<evidence type="ECO:0000313" key="8">
    <source>
        <dbReference type="EMBL" id="MDI4648581.1"/>
    </source>
</evidence>
<dbReference type="InterPro" id="IPR009091">
    <property type="entry name" value="RCC1/BLIP-II"/>
</dbReference>
<gene>
    <name evidence="8" type="ORF">KB449_26745</name>
</gene>
<keyword evidence="9" id="KW-1185">Reference proteome</keyword>
<comment type="caution">
    <text evidence="8">The sequence shown here is derived from an EMBL/GenBank/DDBJ whole genome shotgun (WGS) entry which is preliminary data.</text>
</comment>
<dbReference type="PANTHER" id="PTHR45982">
    <property type="entry name" value="REGULATOR OF CHROMOSOME CONDENSATION"/>
    <property type="match status" value="1"/>
</dbReference>
<evidence type="ECO:0000313" key="9">
    <source>
        <dbReference type="Proteomes" id="UP001161691"/>
    </source>
</evidence>
<dbReference type="Pfam" id="PF09479">
    <property type="entry name" value="Flg_new"/>
    <property type="match status" value="13"/>
</dbReference>
<keyword evidence="2" id="KW-0344">Guanine-nucleotide releasing factor</keyword>
<dbReference type="PROSITE" id="PS50012">
    <property type="entry name" value="RCC1_3"/>
    <property type="match status" value="7"/>
</dbReference>
<dbReference type="InterPro" id="IPR013783">
    <property type="entry name" value="Ig-like_fold"/>
</dbReference>
<keyword evidence="3" id="KW-0677">Repeat</keyword>
<dbReference type="InterPro" id="IPR036116">
    <property type="entry name" value="FN3_sf"/>
</dbReference>
<dbReference type="EMBL" id="JAGRPV010000001">
    <property type="protein sequence ID" value="MDI4648581.1"/>
    <property type="molecule type" value="Genomic_DNA"/>
</dbReference>
<dbReference type="Pfam" id="PF25390">
    <property type="entry name" value="WD40_RLD"/>
    <property type="match status" value="1"/>
</dbReference>
<evidence type="ECO:0000259" key="7">
    <source>
        <dbReference type="PROSITE" id="PS51272"/>
    </source>
</evidence>
<evidence type="ECO:0000256" key="4">
    <source>
        <dbReference type="SAM" id="MobiDB-lite"/>
    </source>
</evidence>
<comment type="subcellular location">
    <subcellularLocation>
        <location evidence="1">Cell envelope</location>
    </subcellularLocation>
</comment>
<sequence>MNRKLSILMCIALLFGLIPAYGGAAHAAAPANEMQLVSGYYHDVGLTTSGKMLGWGGNEFGGLADGTDVNRSKPVAAKGMTEVASVAAGVRQSFAVKKDGTVWAWGSNNHGQLGDGTTTNQWLPVQIAIDGVASLSGGIGYHTLALKVDGTVWSWGKNDSGELGDGTTTSRSVPAEVPGLTNMIAVSAGGYHSIALKADGTVWAWGLNTAGEMGNGTESAAQATPVQVTGLDHVIAISAGNYHNLALKENGTVWAWGENSWGAVGDGTTTKRIVPVQVQGISDVVAVSAGGWHSLALKADGTLWAWGYNNLGQVGDGSTTTRKAPVQVTGLTDVAQIAAGAFHSGALRSDGSFWGWGFNDYGQLGNGTVKDSSVPAQSLVWLDDTAPALTSGTISASDVTTNSATLAWTKATDNMSGQADLQYRVYRSFKNNLQTVADIESKGIAVNAYTANADSLPLTGLLDGMPYYFNVIVKDKAGNKTAYTMQQVVTVAIPTYSVIYRGNGNTGGKVPIDDYYYYEEEQAEVLGNPRALIRTGYTFAGWNTAADGTGTPYAEGDQATIGQEDLVLYAQWSKNPTYRVLYDGNGETDGTGPSDSEEYEAGAAAIVMSNIGGFVKSGYTFAGWNTEADGSGKPYAAGATLPMAAADVTLYAQWTLNPTYGVTYEAGNADSGSVPVDAGTFEAGAEVTVQGNTGSLAKSGYTFAGWTLAADGSGTAYKAGDKLTMGAGNVTLHAKWTANPTYHVTYDAGDTDGGTAPTDAAAYEAGAEVSVQGNTGNLAKTGHTFAGWTLSADGSGTVYKAGDKLTMGAAEITLHAKWTVNPTYHVTYDASDADNGTVPTDAAAYEAGAEVTVQGNTGSLAKSGYTFAGWTLSADGTGAIYKADDKLTMGAGNVTLHAKWTANPTYHVTYEAGDADSGTVPTDAAAYEAGAEVTVQGNTGNLAKSGYAFAGWTLSADGSGTVYKAGDKLTMGAAEITLHAKWTANPTYQVTYDAGDADSGSVPVDAGTYEAGAEVTVQGNTGSLAKSGYTFAGWTLSADGSGTVYKASDKLTMGAAEITLHAKWTVNPTYHVTYDASDADNGTVPTDAAAYEAGAEVTVQGNTGSLAKSGYTFAGWTLSADGTGAIYKADDKLTMGAGNVTLHAKWTANPTYHVTYDASDADSGTVPTDAAAYEAGAEVTVQGNTGSLAKSGYTFAGWTLAADGSGAIYKAGDKLTIGAADVTLHAKWTANPTYHVTYDAGDADSGTVPTDAAAYEAGAEITVQGNTGSLAKSGYTFAGWTLAADGSGTAYKAGDKLTMGAGNVTLHAKWTANLTYQVTYDASDADSGSVPTDAAAYEAGAEVTVQGNTGSLAKSGYTFAGWTLATDGSGAIYKAGDKLTIGAADVTLHAKWTANPTYQVTYDASDADNGTVPTDAAAYEAGAEVTVQGNTGSLAKSGYTFAGWTLAADGTGTVYKAGDKLTIGAVNVTLHAKWTANPTYHVTYDASDADGGTVPTDAAAYEAGAEVTVQGNTGSLAKSGYTFAGWTLATDGSGAIYKAGDKLTIGLDDIRLYAKWEIEPGGNPDPDPDPVAAPKLTSLTLSKGTWSTVFVSQTTEYTITLPADIASLNVTSAAANERQSVTASVYDAEGAKIGGPVLLNAESKSVALGVSAASMQIAVVAEDGKILTYTLHIQREKASEPETPTDPETSTPPPDPNGANEPAVPPFKLTIGGEAQSLIGKATINGHDLDVQLLTLALTAALSSASEGTTVAITAPDDASSLIVRFDAAALNAMKAKWAALELVTAQGLYMLPIADLPIEPTDGATFSLTIGQGGEKTALQLSKAASDAGYTVFGSPVMFELSVDELGRTTIIDSFKSFVKRELPLPAGSDPAGVTAVAVEPDGTLRPVPTEIVSRDGRYYAVVRSLTNSAYALVRSKTHDFTDLSGHWAREAIADMTVRLIVNGYVGGEFRPNAAVSRAEFASILIRALGLPQKSGAASAFTDLKAGAWYGGAVEQAAAYGLLLGGSDGRFRPDDTITREEAFAVVMRAAKLAGTKVGATADSERILQAFADGAAIHGWARSDVAGAVEAGLIQGAGGRLDPAAEVTRAEAATMLRRMLVQAGLIRQ</sequence>
<dbReference type="PROSITE" id="PS50853">
    <property type="entry name" value="FN3"/>
    <property type="match status" value="1"/>
</dbReference>
<dbReference type="RefSeq" id="WP_282911282.1">
    <property type="nucleotide sequence ID" value="NZ_JAGRPV010000001.1"/>
</dbReference>
<feature type="domain" description="SLH" evidence="7">
    <location>
        <begin position="1981"/>
        <end position="2041"/>
    </location>
</feature>
<dbReference type="PROSITE" id="PS00626">
    <property type="entry name" value="RCC1_2"/>
    <property type="match status" value="2"/>
</dbReference>
<name>A0ABT6TP18_9BACL</name>
<dbReference type="InterPro" id="IPR051553">
    <property type="entry name" value="Ran_GTPase-activating"/>
</dbReference>
<keyword evidence="5" id="KW-0732">Signal</keyword>
<reference evidence="8" key="1">
    <citation type="submission" date="2023-04" db="EMBL/GenBank/DDBJ databases">
        <title>Comparative genomic analysis of Cohnella hashimotonis sp. nov., isolated from the International Space Station.</title>
        <authorList>
            <person name="Venkateswaran K."/>
            <person name="Simpson A."/>
        </authorList>
    </citation>
    <scope>NUCLEOTIDE SEQUENCE</scope>
    <source>
        <strain evidence="8">F6_2S_P_1</strain>
    </source>
</reference>
<dbReference type="Gene3D" id="2.60.40.4270">
    <property type="entry name" value="Listeria-Bacteroides repeat domain"/>
    <property type="match status" value="13"/>
</dbReference>